<dbReference type="InterPro" id="IPR012677">
    <property type="entry name" value="Nucleotide-bd_a/b_plait_sf"/>
</dbReference>
<dbReference type="OrthoDB" id="76445at2759"/>
<comment type="caution">
    <text evidence="4">The sequence shown here is derived from an EMBL/GenBank/DDBJ whole genome shotgun (WGS) entry which is preliminary data.</text>
</comment>
<dbReference type="GO" id="GO:0005634">
    <property type="term" value="C:nucleus"/>
    <property type="evidence" value="ECO:0007669"/>
    <property type="project" value="UniProtKB-SubCell"/>
</dbReference>
<reference evidence="4 5" key="1">
    <citation type="submission" date="2015-10" db="EMBL/GenBank/DDBJ databases">
        <authorList>
            <person name="Gilbert D.G."/>
        </authorList>
    </citation>
    <scope>NUCLEOTIDE SEQUENCE [LARGE SCALE GENOMIC DNA]</scope>
    <source>
        <strain evidence="4">FVVF132</strain>
    </source>
</reference>
<evidence type="ECO:0000256" key="2">
    <source>
        <dbReference type="ARBA" id="ARBA00022884"/>
    </source>
</evidence>
<dbReference type="EMBL" id="LMAW01001153">
    <property type="protein sequence ID" value="KQK84238.1"/>
    <property type="molecule type" value="Genomic_DNA"/>
</dbReference>
<organism evidence="4 5">
    <name type="scientific">Amazona aestiva</name>
    <name type="common">Blue-fronted Amazon parrot</name>
    <dbReference type="NCBI Taxonomy" id="12930"/>
    <lineage>
        <taxon>Eukaryota</taxon>
        <taxon>Metazoa</taxon>
        <taxon>Chordata</taxon>
        <taxon>Craniata</taxon>
        <taxon>Vertebrata</taxon>
        <taxon>Euteleostomi</taxon>
        <taxon>Archelosauria</taxon>
        <taxon>Archosauria</taxon>
        <taxon>Dinosauria</taxon>
        <taxon>Saurischia</taxon>
        <taxon>Theropoda</taxon>
        <taxon>Coelurosauria</taxon>
        <taxon>Aves</taxon>
        <taxon>Neognathae</taxon>
        <taxon>Neoaves</taxon>
        <taxon>Telluraves</taxon>
        <taxon>Australaves</taxon>
        <taxon>Psittaciformes</taxon>
        <taxon>Psittacidae</taxon>
        <taxon>Amazona</taxon>
    </lineage>
</organism>
<dbReference type="Gene3D" id="3.30.70.330">
    <property type="match status" value="1"/>
</dbReference>
<keyword evidence="5" id="KW-1185">Reference proteome</keyword>
<dbReference type="Proteomes" id="UP000051836">
    <property type="component" value="Unassembled WGS sequence"/>
</dbReference>
<evidence type="ECO:0000313" key="5">
    <source>
        <dbReference type="Proteomes" id="UP000051836"/>
    </source>
</evidence>
<dbReference type="PANTHER" id="PTHR23238">
    <property type="entry name" value="RNA BINDING PROTEIN"/>
    <property type="match status" value="1"/>
</dbReference>
<dbReference type="AlphaFoldDB" id="A0A0Q3TU33"/>
<protein>
    <recommendedName>
        <fullName evidence="6">RRM domain-containing protein</fullName>
    </recommendedName>
</protein>
<dbReference type="STRING" id="12930.A0A0Q3TU33"/>
<gene>
    <name evidence="4" type="ORF">AAES_50340</name>
</gene>
<dbReference type="GO" id="GO:0006355">
    <property type="term" value="P:regulation of DNA-templated transcription"/>
    <property type="evidence" value="ECO:0007669"/>
    <property type="project" value="InterPro"/>
</dbReference>
<keyword evidence="2" id="KW-0694">RNA-binding</keyword>
<evidence type="ECO:0000256" key="3">
    <source>
        <dbReference type="ARBA" id="ARBA00023242"/>
    </source>
</evidence>
<accession>A0A0Q3TU33</accession>
<evidence type="ECO:0000313" key="4">
    <source>
        <dbReference type="EMBL" id="KQK84238.1"/>
    </source>
</evidence>
<sequence length="66" mass="6839">MAARGGVKEVDFGGKSGGMRCGDQDNSDNNTIFVQGLGENVTIESVADYFKQIGIIKASLGPLACS</sequence>
<keyword evidence="3" id="KW-0539">Nucleus</keyword>
<name>A0A0Q3TU33_AMAAE</name>
<evidence type="ECO:0000256" key="1">
    <source>
        <dbReference type="ARBA" id="ARBA00004123"/>
    </source>
</evidence>
<dbReference type="GO" id="GO:0003723">
    <property type="term" value="F:RNA binding"/>
    <property type="evidence" value="ECO:0007669"/>
    <property type="project" value="UniProtKB-KW"/>
</dbReference>
<dbReference type="InterPro" id="IPR035979">
    <property type="entry name" value="RBD_domain_sf"/>
</dbReference>
<evidence type="ECO:0008006" key="6">
    <source>
        <dbReference type="Google" id="ProtNLM"/>
    </source>
</evidence>
<comment type="subcellular location">
    <subcellularLocation>
        <location evidence="1">Nucleus</location>
    </subcellularLocation>
</comment>
<dbReference type="InterPro" id="IPR034870">
    <property type="entry name" value="TET_fam"/>
</dbReference>
<dbReference type="SUPFAM" id="SSF54928">
    <property type="entry name" value="RNA-binding domain, RBD"/>
    <property type="match status" value="1"/>
</dbReference>
<proteinExistence type="predicted"/>